<keyword evidence="3" id="KW-1185">Reference proteome</keyword>
<name>A0AA38M837_9CUCU</name>
<dbReference type="AlphaFoldDB" id="A0AA38M837"/>
<comment type="caution">
    <text evidence="2">The sequence shown here is derived from an EMBL/GenBank/DDBJ whole genome shotgun (WGS) entry which is preliminary data.</text>
</comment>
<organism evidence="2 3">
    <name type="scientific">Zophobas morio</name>
    <dbReference type="NCBI Taxonomy" id="2755281"/>
    <lineage>
        <taxon>Eukaryota</taxon>
        <taxon>Metazoa</taxon>
        <taxon>Ecdysozoa</taxon>
        <taxon>Arthropoda</taxon>
        <taxon>Hexapoda</taxon>
        <taxon>Insecta</taxon>
        <taxon>Pterygota</taxon>
        <taxon>Neoptera</taxon>
        <taxon>Endopterygota</taxon>
        <taxon>Coleoptera</taxon>
        <taxon>Polyphaga</taxon>
        <taxon>Cucujiformia</taxon>
        <taxon>Tenebrionidae</taxon>
        <taxon>Zophobas</taxon>
    </lineage>
</organism>
<accession>A0AA38M837</accession>
<dbReference type="Proteomes" id="UP001168821">
    <property type="component" value="Unassembled WGS sequence"/>
</dbReference>
<gene>
    <name evidence="2" type="ORF">Zmor_024500</name>
</gene>
<keyword evidence="1" id="KW-1133">Transmembrane helix</keyword>
<keyword evidence="1" id="KW-0472">Membrane</keyword>
<dbReference type="EMBL" id="JALNTZ010000007">
    <property type="protein sequence ID" value="KAJ3646943.1"/>
    <property type="molecule type" value="Genomic_DNA"/>
</dbReference>
<evidence type="ECO:0000256" key="1">
    <source>
        <dbReference type="SAM" id="Phobius"/>
    </source>
</evidence>
<keyword evidence="1" id="KW-0812">Transmembrane</keyword>
<evidence type="ECO:0000313" key="2">
    <source>
        <dbReference type="EMBL" id="KAJ3646943.1"/>
    </source>
</evidence>
<sequence>MKNYVWQSNYINFILEHSKNTHRGRCSTRSLGLLVVAVLLPTSVILIIASTKMPYEQAATVANSCILCADGAINLASSTRNRALRFCQVFLCYLPQFHFKCSISVTLILNYN</sequence>
<proteinExistence type="predicted"/>
<feature type="transmembrane region" description="Helical" evidence="1">
    <location>
        <begin position="31"/>
        <end position="51"/>
    </location>
</feature>
<reference evidence="2" key="1">
    <citation type="journal article" date="2023" name="G3 (Bethesda)">
        <title>Whole genome assemblies of Zophobas morio and Tenebrio molitor.</title>
        <authorList>
            <person name="Kaur S."/>
            <person name="Stinson S.A."/>
            <person name="diCenzo G.C."/>
        </authorList>
    </citation>
    <scope>NUCLEOTIDE SEQUENCE</scope>
    <source>
        <strain evidence="2">QUZm001</strain>
    </source>
</reference>
<evidence type="ECO:0000313" key="3">
    <source>
        <dbReference type="Proteomes" id="UP001168821"/>
    </source>
</evidence>
<protein>
    <submittedName>
        <fullName evidence="2">Uncharacterized protein</fullName>
    </submittedName>
</protein>